<dbReference type="AlphaFoldDB" id="A0A7W6JFC1"/>
<gene>
    <name evidence="1" type="ORF">GGR12_002972</name>
</gene>
<evidence type="ECO:0000313" key="1">
    <source>
        <dbReference type="EMBL" id="MBB4084084.1"/>
    </source>
</evidence>
<sequence length="310" mass="33491">MRLTEDARRSVVFLGHLADPTDSASFRAEATGFFVRYGVLTYLVTAAHVAVGFADDPFQMRLNKLDGGAGIIHFDPTVDGMDKWFLHPDPSVDVAVLCFPYRFREGGWDHLSVAESLLLSDADLARHDVGPGDTCYAVGLFRLLQGQQRSLPIVHRGSIAAMPSDELIPLRNWRGAGNAQTRAYLVEATNLRGLSGSPVLIRPTINIIADRLVVEGKGPEAGFSRGNVAGLSAPSCDVSLLGIWSGSWDAQTDEVLSVDQGREVRVPLGLGVVVPTSRLLELLETEPVKAQRQMLLDAIQKAAVPDATPE</sequence>
<evidence type="ECO:0000313" key="2">
    <source>
        <dbReference type="Proteomes" id="UP000529946"/>
    </source>
</evidence>
<dbReference type="RefSeq" id="WP_183205244.1">
    <property type="nucleotide sequence ID" value="NZ_BAAAER010000003.1"/>
</dbReference>
<dbReference type="InterPro" id="IPR009003">
    <property type="entry name" value="Peptidase_S1_PA"/>
</dbReference>
<dbReference type="SUPFAM" id="SSF50494">
    <property type="entry name" value="Trypsin-like serine proteases"/>
    <property type="match status" value="1"/>
</dbReference>
<organism evidence="1 2">
    <name type="scientific">Brevundimonas lenta</name>
    <dbReference type="NCBI Taxonomy" id="424796"/>
    <lineage>
        <taxon>Bacteria</taxon>
        <taxon>Pseudomonadati</taxon>
        <taxon>Pseudomonadota</taxon>
        <taxon>Alphaproteobacteria</taxon>
        <taxon>Caulobacterales</taxon>
        <taxon>Caulobacteraceae</taxon>
        <taxon>Brevundimonas</taxon>
    </lineage>
</organism>
<comment type="caution">
    <text evidence="1">The sequence shown here is derived from an EMBL/GenBank/DDBJ whole genome shotgun (WGS) entry which is preliminary data.</text>
</comment>
<name>A0A7W6JFC1_9CAUL</name>
<dbReference type="Proteomes" id="UP000529946">
    <property type="component" value="Unassembled WGS sequence"/>
</dbReference>
<keyword evidence="2" id="KW-1185">Reference proteome</keyword>
<protein>
    <recommendedName>
        <fullName evidence="3">Serine protease</fullName>
    </recommendedName>
</protein>
<proteinExistence type="predicted"/>
<evidence type="ECO:0008006" key="3">
    <source>
        <dbReference type="Google" id="ProtNLM"/>
    </source>
</evidence>
<dbReference type="EMBL" id="JACIDM010000003">
    <property type="protein sequence ID" value="MBB4084084.1"/>
    <property type="molecule type" value="Genomic_DNA"/>
</dbReference>
<accession>A0A7W6JFC1</accession>
<reference evidence="1 2" key="1">
    <citation type="submission" date="2020-08" db="EMBL/GenBank/DDBJ databases">
        <title>Genomic Encyclopedia of Type Strains, Phase IV (KMG-IV): sequencing the most valuable type-strain genomes for metagenomic binning, comparative biology and taxonomic classification.</title>
        <authorList>
            <person name="Goeker M."/>
        </authorList>
    </citation>
    <scope>NUCLEOTIDE SEQUENCE [LARGE SCALE GENOMIC DNA]</scope>
    <source>
        <strain evidence="1 2">DSM 23960</strain>
    </source>
</reference>